<evidence type="ECO:0000313" key="5">
    <source>
        <dbReference type="Proteomes" id="UP001519287"/>
    </source>
</evidence>
<evidence type="ECO:0000259" key="3">
    <source>
        <dbReference type="PROSITE" id="PS51272"/>
    </source>
</evidence>
<keyword evidence="5" id="KW-1185">Reference proteome</keyword>
<sequence length="507" mass="55207">MNMIRKIAGFTALCLFIFALLPISHAHAAVKLGNISLDFGPQAYNVAGEKIKIRIMDDRAIGTSLEYLRILFSSDNGKNWSNVLDFHQEGYDGEYETATFRLPIDPAVTRIRLRVSAKYSPLLGSDSFPTTDIYTYEMMQPGSASNFVAKANQDGSVALSWNDNSNMESYYQINRGGGKDGEKTFIVKDTMNHIGPLSFVDKETSTDEDTFYLYTIIPVIDQFVMDNEVKPSVQFASVISKPQNGILKFKEKFGKLEMSAIISKVITMLPKDYAKVDEDAIVQKLPDFLDPEEIKWPDLPTPGGGGSGSSTGGGASTGGSPVDDAVLEELVKGSSDWAKGELKQAIQLLLTTAAVIGNYQQPITREHFAGIAVKLYETLSGKKAEAVSTNPFTDTTSEDVLKANNAGIVFGVAADKFAPDATISRQEICVMLQRAVQAAKPALAMDTSHKSTFADENSIAPWAIDAVRFASNLSIMSGIGDNRMDPLGKTTREQAIVLVKRAFEALK</sequence>
<gene>
    <name evidence="4" type="ORF">J2Z66_007243</name>
</gene>
<feature type="signal peptide" evidence="2">
    <location>
        <begin position="1"/>
        <end position="28"/>
    </location>
</feature>
<dbReference type="InterPro" id="IPR001119">
    <property type="entry name" value="SLH_dom"/>
</dbReference>
<comment type="caution">
    <text evidence="4">The sequence shown here is derived from an EMBL/GenBank/DDBJ whole genome shotgun (WGS) entry which is preliminary data.</text>
</comment>
<feature type="region of interest" description="Disordered" evidence="1">
    <location>
        <begin position="293"/>
        <end position="320"/>
    </location>
</feature>
<feature type="compositionally biased region" description="Gly residues" evidence="1">
    <location>
        <begin position="302"/>
        <end position="317"/>
    </location>
</feature>
<name>A0ABS4J6W7_9BACL</name>
<feature type="domain" description="SLH" evidence="3">
    <location>
        <begin position="383"/>
        <end position="446"/>
    </location>
</feature>
<dbReference type="Pfam" id="PF00395">
    <property type="entry name" value="SLH"/>
    <property type="match status" value="2"/>
</dbReference>
<evidence type="ECO:0000256" key="1">
    <source>
        <dbReference type="SAM" id="MobiDB-lite"/>
    </source>
</evidence>
<dbReference type="PROSITE" id="PS51272">
    <property type="entry name" value="SLH"/>
    <property type="match status" value="2"/>
</dbReference>
<dbReference type="EMBL" id="JAGGLB010000036">
    <property type="protein sequence ID" value="MBP1995601.1"/>
    <property type="molecule type" value="Genomic_DNA"/>
</dbReference>
<feature type="domain" description="SLH" evidence="3">
    <location>
        <begin position="450"/>
        <end position="507"/>
    </location>
</feature>
<accession>A0ABS4J6W7</accession>
<feature type="chain" id="PRO_5046897715" description="SLH domain-containing protein" evidence="2">
    <location>
        <begin position="29"/>
        <end position="507"/>
    </location>
</feature>
<proteinExistence type="predicted"/>
<protein>
    <recommendedName>
        <fullName evidence="3">SLH domain-containing protein</fullName>
    </recommendedName>
</protein>
<dbReference type="Proteomes" id="UP001519287">
    <property type="component" value="Unassembled WGS sequence"/>
</dbReference>
<organism evidence="4 5">
    <name type="scientific">Paenibacillus eucommiae</name>
    <dbReference type="NCBI Taxonomy" id="1355755"/>
    <lineage>
        <taxon>Bacteria</taxon>
        <taxon>Bacillati</taxon>
        <taxon>Bacillota</taxon>
        <taxon>Bacilli</taxon>
        <taxon>Bacillales</taxon>
        <taxon>Paenibacillaceae</taxon>
        <taxon>Paenibacillus</taxon>
    </lineage>
</organism>
<evidence type="ECO:0000313" key="4">
    <source>
        <dbReference type="EMBL" id="MBP1995601.1"/>
    </source>
</evidence>
<reference evidence="4 5" key="1">
    <citation type="submission" date="2021-03" db="EMBL/GenBank/DDBJ databases">
        <title>Genomic Encyclopedia of Type Strains, Phase IV (KMG-IV): sequencing the most valuable type-strain genomes for metagenomic binning, comparative biology and taxonomic classification.</title>
        <authorList>
            <person name="Goeker M."/>
        </authorList>
    </citation>
    <scope>NUCLEOTIDE SEQUENCE [LARGE SCALE GENOMIC DNA]</scope>
    <source>
        <strain evidence="4 5">DSM 26048</strain>
    </source>
</reference>
<evidence type="ECO:0000256" key="2">
    <source>
        <dbReference type="SAM" id="SignalP"/>
    </source>
</evidence>
<keyword evidence="2" id="KW-0732">Signal</keyword>